<dbReference type="SMART" id="SM00448">
    <property type="entry name" value="REC"/>
    <property type="match status" value="2"/>
</dbReference>
<comment type="caution">
    <text evidence="8">The sequence shown here is derived from an EMBL/GenBank/DDBJ whole genome shotgun (WGS) entry which is preliminary data.</text>
</comment>
<evidence type="ECO:0000256" key="4">
    <source>
        <dbReference type="ARBA" id="ARBA00023012"/>
    </source>
</evidence>
<dbReference type="InterPro" id="IPR001789">
    <property type="entry name" value="Sig_transdc_resp-reg_receiver"/>
</dbReference>
<evidence type="ECO:0000313" key="9">
    <source>
        <dbReference type="Proteomes" id="UP000718593"/>
    </source>
</evidence>
<sequence length="378" mass="40854">LHARQIAADEGGIVARFEVRDTGIGLTPDQQARLFTAFEQADTSTTRKYGGTGLGLAISRRLVEMMGGRIGVDSQPGHGSTFWFEVPLANSRTRKPPRQGQVDTHGLRALVADDLPEAREALTDMLGMFGLQVTAVANGEQALQRIDSADIAGQPYDLALIDWQMPGIDGLQVGHRLAATHLNHPPVRLLVTAHQEPLSADDLASSGYFAVLPKPVGPSRLFDLLQGALTEHVQATGAETRLSLGEAEERLRQRGPTRVLLAEDNPINREIAVDLLDSVGLQVDVADDGATAVAQVRAHCYDAILMDMQMPVLDGLAATRLIRSLPNGRATPILAMTANAFEEDRQACFEAGMNDHIAKPVDPEHLYATLLKWLPAVR</sequence>
<evidence type="ECO:0000256" key="5">
    <source>
        <dbReference type="PROSITE-ProRule" id="PRU00169"/>
    </source>
</evidence>
<dbReference type="PROSITE" id="PS50109">
    <property type="entry name" value="HIS_KIN"/>
    <property type="match status" value="1"/>
</dbReference>
<evidence type="ECO:0000256" key="1">
    <source>
        <dbReference type="ARBA" id="ARBA00000085"/>
    </source>
</evidence>
<dbReference type="SMART" id="SM00387">
    <property type="entry name" value="HATPase_c"/>
    <property type="match status" value="1"/>
</dbReference>
<feature type="non-terminal residue" evidence="8">
    <location>
        <position position="1"/>
    </location>
</feature>
<dbReference type="Gene3D" id="3.40.50.2300">
    <property type="match status" value="2"/>
</dbReference>
<dbReference type="Proteomes" id="UP000718593">
    <property type="component" value="Unassembled WGS sequence"/>
</dbReference>
<dbReference type="GO" id="GO:0004673">
    <property type="term" value="F:protein histidine kinase activity"/>
    <property type="evidence" value="ECO:0007669"/>
    <property type="project" value="UniProtKB-EC"/>
</dbReference>
<dbReference type="PROSITE" id="PS50110">
    <property type="entry name" value="RESPONSE_REGULATORY"/>
    <property type="match status" value="2"/>
</dbReference>
<dbReference type="PRINTS" id="PR00344">
    <property type="entry name" value="BCTRLSENSOR"/>
</dbReference>
<evidence type="ECO:0000256" key="2">
    <source>
        <dbReference type="ARBA" id="ARBA00012438"/>
    </source>
</evidence>
<dbReference type="EMBL" id="JABZMI010000457">
    <property type="protein sequence ID" value="MBF1166441.1"/>
    <property type="molecule type" value="Genomic_DNA"/>
</dbReference>
<dbReference type="GO" id="GO:0000160">
    <property type="term" value="P:phosphorelay signal transduction system"/>
    <property type="evidence" value="ECO:0007669"/>
    <property type="project" value="UniProtKB-KW"/>
</dbReference>
<name>A0A930G0N9_9RHOO</name>
<dbReference type="PANTHER" id="PTHR45339">
    <property type="entry name" value="HYBRID SIGNAL TRANSDUCTION HISTIDINE KINASE J"/>
    <property type="match status" value="1"/>
</dbReference>
<dbReference type="Pfam" id="PF02518">
    <property type="entry name" value="HATPase_c"/>
    <property type="match status" value="1"/>
</dbReference>
<feature type="modified residue" description="4-aspartylphosphate" evidence="5">
    <location>
        <position position="307"/>
    </location>
</feature>
<feature type="domain" description="Response regulatory" evidence="7">
    <location>
        <begin position="258"/>
        <end position="374"/>
    </location>
</feature>
<dbReference type="SUPFAM" id="SSF55874">
    <property type="entry name" value="ATPase domain of HSP90 chaperone/DNA topoisomerase II/histidine kinase"/>
    <property type="match status" value="1"/>
</dbReference>
<proteinExistence type="predicted"/>
<dbReference type="CDD" id="cd16922">
    <property type="entry name" value="HATPase_EvgS-ArcB-TorS-like"/>
    <property type="match status" value="1"/>
</dbReference>
<comment type="catalytic activity">
    <reaction evidence="1">
        <text>ATP + protein L-histidine = ADP + protein N-phospho-L-histidine.</text>
        <dbReference type="EC" id="2.7.13.3"/>
    </reaction>
</comment>
<dbReference type="InterPro" id="IPR003594">
    <property type="entry name" value="HATPase_dom"/>
</dbReference>
<feature type="domain" description="Histidine kinase" evidence="6">
    <location>
        <begin position="1"/>
        <end position="90"/>
    </location>
</feature>
<dbReference type="InterPro" id="IPR036890">
    <property type="entry name" value="HATPase_C_sf"/>
</dbReference>
<keyword evidence="4" id="KW-0902">Two-component regulatory system</keyword>
<feature type="domain" description="Response regulatory" evidence="7">
    <location>
        <begin position="108"/>
        <end position="229"/>
    </location>
</feature>
<dbReference type="InterPro" id="IPR011006">
    <property type="entry name" value="CheY-like_superfamily"/>
</dbReference>
<reference evidence="8" key="1">
    <citation type="submission" date="2020-04" db="EMBL/GenBank/DDBJ databases">
        <title>Deep metagenomics examines the oral microbiome during advanced dental caries in children, revealing novel taxa and co-occurrences with host molecules.</title>
        <authorList>
            <person name="Baker J.L."/>
            <person name="Morton J.T."/>
            <person name="Dinis M."/>
            <person name="Alvarez R."/>
            <person name="Tran N.C."/>
            <person name="Knight R."/>
            <person name="Edlund A."/>
        </authorList>
    </citation>
    <scope>NUCLEOTIDE SEQUENCE</scope>
    <source>
        <strain evidence="8">JCVI_32_bin.24</strain>
    </source>
</reference>
<dbReference type="SUPFAM" id="SSF52172">
    <property type="entry name" value="CheY-like"/>
    <property type="match status" value="2"/>
</dbReference>
<dbReference type="InterPro" id="IPR004358">
    <property type="entry name" value="Sig_transdc_His_kin-like_C"/>
</dbReference>
<dbReference type="CDD" id="cd17546">
    <property type="entry name" value="REC_hyHK_CKI1_RcsC-like"/>
    <property type="match status" value="1"/>
</dbReference>
<organism evidence="8 9">
    <name type="scientific">Dechloromonas agitata</name>
    <dbReference type="NCBI Taxonomy" id="73030"/>
    <lineage>
        <taxon>Bacteria</taxon>
        <taxon>Pseudomonadati</taxon>
        <taxon>Pseudomonadota</taxon>
        <taxon>Betaproteobacteria</taxon>
        <taxon>Rhodocyclales</taxon>
        <taxon>Azonexaceae</taxon>
        <taxon>Dechloromonas</taxon>
    </lineage>
</organism>
<feature type="modified residue" description="4-aspartylphosphate" evidence="5">
    <location>
        <position position="162"/>
    </location>
</feature>
<evidence type="ECO:0000256" key="3">
    <source>
        <dbReference type="ARBA" id="ARBA00022553"/>
    </source>
</evidence>
<dbReference type="AlphaFoldDB" id="A0A930G0N9"/>
<accession>A0A930G0N9</accession>
<evidence type="ECO:0000313" key="8">
    <source>
        <dbReference type="EMBL" id="MBF1166441.1"/>
    </source>
</evidence>
<dbReference type="Gene3D" id="3.30.565.10">
    <property type="entry name" value="Histidine kinase-like ATPase, C-terminal domain"/>
    <property type="match status" value="1"/>
</dbReference>
<dbReference type="InterPro" id="IPR005467">
    <property type="entry name" value="His_kinase_dom"/>
</dbReference>
<keyword evidence="3 5" id="KW-0597">Phosphoprotein</keyword>
<dbReference type="Pfam" id="PF00072">
    <property type="entry name" value="Response_reg"/>
    <property type="match status" value="2"/>
</dbReference>
<protein>
    <recommendedName>
        <fullName evidence="2">histidine kinase</fullName>
        <ecNumber evidence="2">2.7.13.3</ecNumber>
    </recommendedName>
</protein>
<evidence type="ECO:0000259" key="7">
    <source>
        <dbReference type="PROSITE" id="PS50110"/>
    </source>
</evidence>
<dbReference type="CDD" id="cd00156">
    <property type="entry name" value="REC"/>
    <property type="match status" value="1"/>
</dbReference>
<dbReference type="EC" id="2.7.13.3" evidence="2"/>
<dbReference type="PANTHER" id="PTHR45339:SF1">
    <property type="entry name" value="HYBRID SIGNAL TRANSDUCTION HISTIDINE KINASE J"/>
    <property type="match status" value="1"/>
</dbReference>
<evidence type="ECO:0000259" key="6">
    <source>
        <dbReference type="PROSITE" id="PS50109"/>
    </source>
</evidence>
<gene>
    <name evidence="8" type="ORF">HXL68_15545</name>
</gene>